<dbReference type="RefSeq" id="WP_131096870.1">
    <property type="nucleotide sequence ID" value="NZ_CP036455.1"/>
</dbReference>
<dbReference type="PANTHER" id="PTHR45436">
    <property type="entry name" value="SENSOR HISTIDINE KINASE YKOH"/>
    <property type="match status" value="1"/>
</dbReference>
<dbReference type="InterPro" id="IPR003661">
    <property type="entry name" value="HisK_dim/P_dom"/>
</dbReference>
<evidence type="ECO:0000256" key="5">
    <source>
        <dbReference type="ARBA" id="ARBA00022553"/>
    </source>
</evidence>
<keyword evidence="9 12" id="KW-1133">Transmembrane helix</keyword>
<dbReference type="Proteomes" id="UP000292235">
    <property type="component" value="Chromosome"/>
</dbReference>
<dbReference type="OrthoDB" id="9786919at2"/>
<dbReference type="InterPro" id="IPR050428">
    <property type="entry name" value="TCS_sensor_his_kinase"/>
</dbReference>
<accession>A0A4P6Q0H1</accession>
<evidence type="ECO:0000256" key="7">
    <source>
        <dbReference type="ARBA" id="ARBA00022692"/>
    </source>
</evidence>
<dbReference type="InterPro" id="IPR003594">
    <property type="entry name" value="HATPase_dom"/>
</dbReference>
<dbReference type="KEGG" id="strr:EKD16_02415"/>
<gene>
    <name evidence="15" type="primary">tcrY1</name>
    <name evidence="15" type="ORF">EKD16_02415</name>
</gene>
<evidence type="ECO:0000256" key="1">
    <source>
        <dbReference type="ARBA" id="ARBA00000085"/>
    </source>
</evidence>
<dbReference type="SUPFAM" id="SSF55874">
    <property type="entry name" value="ATPase domain of HSP90 chaperone/DNA topoisomerase II/histidine kinase"/>
    <property type="match status" value="1"/>
</dbReference>
<dbReference type="SMART" id="SM00387">
    <property type="entry name" value="HATPase_c"/>
    <property type="match status" value="1"/>
</dbReference>
<evidence type="ECO:0000259" key="13">
    <source>
        <dbReference type="PROSITE" id="PS50109"/>
    </source>
</evidence>
<evidence type="ECO:0000256" key="8">
    <source>
        <dbReference type="ARBA" id="ARBA00022777"/>
    </source>
</evidence>
<reference evidence="15 16" key="1">
    <citation type="submission" date="2019-02" db="EMBL/GenBank/DDBJ databases">
        <authorList>
            <person name="Khodamoradi S."/>
            <person name="Hahnke R.L."/>
            <person name="Kaempfer P."/>
            <person name="Schumann P."/>
            <person name="Rohde M."/>
            <person name="Steinert M."/>
            <person name="Luzhetskyy A."/>
            <person name="Wink J."/>
            <person name="Ruckert C."/>
        </authorList>
    </citation>
    <scope>NUCLEOTIDE SEQUENCE [LARGE SCALE GENOMIC DNA]</scope>
    <source>
        <strain evidence="15 16">M2</strain>
    </source>
</reference>
<dbReference type="Pfam" id="PF02518">
    <property type="entry name" value="HATPase_c"/>
    <property type="match status" value="1"/>
</dbReference>
<dbReference type="Pfam" id="PF00672">
    <property type="entry name" value="HAMP"/>
    <property type="match status" value="1"/>
</dbReference>
<feature type="transmembrane region" description="Helical" evidence="12">
    <location>
        <begin position="12"/>
        <end position="34"/>
    </location>
</feature>
<evidence type="ECO:0000256" key="10">
    <source>
        <dbReference type="ARBA" id="ARBA00023012"/>
    </source>
</evidence>
<keyword evidence="11 12" id="KW-0472">Membrane</keyword>
<dbReference type="InterPro" id="IPR003660">
    <property type="entry name" value="HAMP_dom"/>
</dbReference>
<evidence type="ECO:0000313" key="16">
    <source>
        <dbReference type="Proteomes" id="UP000292235"/>
    </source>
</evidence>
<proteinExistence type="predicted"/>
<keyword evidence="10" id="KW-0902">Two-component regulatory system</keyword>
<dbReference type="CDD" id="cd06225">
    <property type="entry name" value="HAMP"/>
    <property type="match status" value="1"/>
</dbReference>
<evidence type="ECO:0000256" key="9">
    <source>
        <dbReference type="ARBA" id="ARBA00022989"/>
    </source>
</evidence>
<evidence type="ECO:0000259" key="14">
    <source>
        <dbReference type="PROSITE" id="PS50885"/>
    </source>
</evidence>
<evidence type="ECO:0000256" key="3">
    <source>
        <dbReference type="ARBA" id="ARBA00004236"/>
    </source>
</evidence>
<dbReference type="SUPFAM" id="SSF47384">
    <property type="entry name" value="Homodimeric domain of signal transducing histidine kinase"/>
    <property type="match status" value="1"/>
</dbReference>
<dbReference type="PRINTS" id="PR00344">
    <property type="entry name" value="BCTRLSENSOR"/>
</dbReference>
<dbReference type="EC" id="2.7.13.3" evidence="4"/>
<sequence length="466" mass="50931">MTQRGGLRRRLLVGLLAVTGTGLLVTCVVGFLTLRSFITERIDAQLQLTAERAMVRLDNDTPPAGVDAPSPSPYFVVLLDGRTGEISQVYGDSYREDVVLDRIRTIGLERWREYGSTGEIFELDGVDPAVAPYRATVRLRPETIMVAGVPTSDREQYPWQLVLTQLVTAGLLLGGLTLAGRWLIGRGLEPLDEMATTANRISVGSDMSVRMPGSGSHSEVGRLATAINTMLRRIEDAFAAQRASEERVRAFAADASHELRTPLTTIRGYAELYRQGAIPDTEMGGAMERIENESQRMSRLVAELLELARLDRTGSLQRSRTDLTVLAAEVVGDAQALEPQREISLEAPDELWCDSDEARLRQILANLLANVREHTPANTPVAVRLRSQDDRAVLEVADRGPGMAPEDLNRAFDRFYRSNRTPGSGSGLGLAIVRAIADAHSGDVDLDSAPGEGTTVTVRIPLHQEE</sequence>
<dbReference type="Gene3D" id="6.10.340.10">
    <property type="match status" value="1"/>
</dbReference>
<dbReference type="CDD" id="cd00082">
    <property type="entry name" value="HisKA"/>
    <property type="match status" value="1"/>
</dbReference>
<feature type="domain" description="Histidine kinase" evidence="13">
    <location>
        <begin position="254"/>
        <end position="464"/>
    </location>
</feature>
<dbReference type="FunFam" id="3.30.565.10:FF:000006">
    <property type="entry name" value="Sensor histidine kinase WalK"/>
    <property type="match status" value="1"/>
</dbReference>
<comment type="catalytic activity">
    <reaction evidence="1">
        <text>ATP + protein L-histidine = ADP + protein N-phospho-L-histidine.</text>
        <dbReference type="EC" id="2.7.13.3"/>
    </reaction>
</comment>
<keyword evidence="5" id="KW-0597">Phosphoprotein</keyword>
<dbReference type="SUPFAM" id="SSF158472">
    <property type="entry name" value="HAMP domain-like"/>
    <property type="match status" value="1"/>
</dbReference>
<feature type="domain" description="HAMP" evidence="14">
    <location>
        <begin position="185"/>
        <end position="239"/>
    </location>
</feature>
<protein>
    <recommendedName>
        <fullName evidence="4">histidine kinase</fullName>
        <ecNumber evidence="4">2.7.13.3</ecNumber>
    </recommendedName>
</protein>
<dbReference type="SMART" id="SM00388">
    <property type="entry name" value="HisKA"/>
    <property type="match status" value="1"/>
</dbReference>
<evidence type="ECO:0000256" key="11">
    <source>
        <dbReference type="ARBA" id="ARBA00023136"/>
    </source>
</evidence>
<comment type="cofactor">
    <cofactor evidence="2">
        <name>a divalent metal cation</name>
        <dbReference type="ChEBI" id="CHEBI:60240"/>
    </cofactor>
</comment>
<dbReference type="InterPro" id="IPR036097">
    <property type="entry name" value="HisK_dim/P_sf"/>
</dbReference>
<evidence type="ECO:0000256" key="2">
    <source>
        <dbReference type="ARBA" id="ARBA00001968"/>
    </source>
</evidence>
<dbReference type="PROSITE" id="PS50109">
    <property type="entry name" value="HIS_KIN"/>
    <property type="match status" value="1"/>
</dbReference>
<keyword evidence="16" id="KW-1185">Reference proteome</keyword>
<dbReference type="EMBL" id="CP036455">
    <property type="protein sequence ID" value="QBI52299.1"/>
    <property type="molecule type" value="Genomic_DNA"/>
</dbReference>
<comment type="subcellular location">
    <subcellularLocation>
        <location evidence="3">Cell membrane</location>
    </subcellularLocation>
</comment>
<dbReference type="GO" id="GO:0005886">
    <property type="term" value="C:plasma membrane"/>
    <property type="evidence" value="ECO:0007669"/>
    <property type="project" value="UniProtKB-SubCell"/>
</dbReference>
<evidence type="ECO:0000313" key="15">
    <source>
        <dbReference type="EMBL" id="QBI52299.1"/>
    </source>
</evidence>
<keyword evidence="8 15" id="KW-0418">Kinase</keyword>
<keyword evidence="7 12" id="KW-0812">Transmembrane</keyword>
<dbReference type="Gene3D" id="3.30.565.10">
    <property type="entry name" value="Histidine kinase-like ATPase, C-terminal domain"/>
    <property type="match status" value="1"/>
</dbReference>
<name>A0A4P6Q0H1_9ACTN</name>
<dbReference type="SMART" id="SM00304">
    <property type="entry name" value="HAMP"/>
    <property type="match status" value="1"/>
</dbReference>
<evidence type="ECO:0000256" key="12">
    <source>
        <dbReference type="SAM" id="Phobius"/>
    </source>
</evidence>
<dbReference type="FunFam" id="1.10.287.130:FF:000001">
    <property type="entry name" value="Two-component sensor histidine kinase"/>
    <property type="match status" value="1"/>
</dbReference>
<dbReference type="GO" id="GO:0000155">
    <property type="term" value="F:phosphorelay sensor kinase activity"/>
    <property type="evidence" value="ECO:0007669"/>
    <property type="project" value="InterPro"/>
</dbReference>
<organism evidence="15 16">
    <name type="scientific">Streptomonospora litoralis</name>
    <dbReference type="NCBI Taxonomy" id="2498135"/>
    <lineage>
        <taxon>Bacteria</taxon>
        <taxon>Bacillati</taxon>
        <taxon>Actinomycetota</taxon>
        <taxon>Actinomycetes</taxon>
        <taxon>Streptosporangiales</taxon>
        <taxon>Nocardiopsidaceae</taxon>
        <taxon>Streptomonospora</taxon>
    </lineage>
</organism>
<dbReference type="PANTHER" id="PTHR45436:SF5">
    <property type="entry name" value="SENSOR HISTIDINE KINASE TRCS"/>
    <property type="match status" value="1"/>
</dbReference>
<dbReference type="Pfam" id="PF00512">
    <property type="entry name" value="HisKA"/>
    <property type="match status" value="1"/>
</dbReference>
<evidence type="ECO:0000256" key="4">
    <source>
        <dbReference type="ARBA" id="ARBA00012438"/>
    </source>
</evidence>
<dbReference type="InterPro" id="IPR004358">
    <property type="entry name" value="Sig_transdc_His_kin-like_C"/>
</dbReference>
<dbReference type="PROSITE" id="PS50885">
    <property type="entry name" value="HAMP"/>
    <property type="match status" value="1"/>
</dbReference>
<dbReference type="InterPro" id="IPR005467">
    <property type="entry name" value="His_kinase_dom"/>
</dbReference>
<keyword evidence="6 15" id="KW-0808">Transferase</keyword>
<evidence type="ECO:0000256" key="6">
    <source>
        <dbReference type="ARBA" id="ARBA00022679"/>
    </source>
</evidence>
<dbReference type="InterPro" id="IPR036890">
    <property type="entry name" value="HATPase_C_sf"/>
</dbReference>
<dbReference type="Gene3D" id="1.10.287.130">
    <property type="match status" value="1"/>
</dbReference>
<dbReference type="CDD" id="cd00075">
    <property type="entry name" value="HATPase"/>
    <property type="match status" value="1"/>
</dbReference>
<dbReference type="GO" id="GO:0005509">
    <property type="term" value="F:calcium ion binding"/>
    <property type="evidence" value="ECO:0007669"/>
    <property type="project" value="UniProtKB-ARBA"/>
</dbReference>
<dbReference type="AlphaFoldDB" id="A0A4P6Q0H1"/>